<dbReference type="Proteomes" id="UP000028582">
    <property type="component" value="Unassembled WGS sequence"/>
</dbReference>
<gene>
    <name evidence="1" type="ORF">F444_08086</name>
</gene>
<name>A0A081ACB6_PHYNI</name>
<dbReference type="AlphaFoldDB" id="A0A081ACB6"/>
<organism evidence="1 2">
    <name type="scientific">Phytophthora nicotianae P1976</name>
    <dbReference type="NCBI Taxonomy" id="1317066"/>
    <lineage>
        <taxon>Eukaryota</taxon>
        <taxon>Sar</taxon>
        <taxon>Stramenopiles</taxon>
        <taxon>Oomycota</taxon>
        <taxon>Peronosporomycetes</taxon>
        <taxon>Peronosporales</taxon>
        <taxon>Peronosporaceae</taxon>
        <taxon>Phytophthora</taxon>
    </lineage>
</organism>
<protein>
    <submittedName>
        <fullName evidence="1">Uncharacterized protein</fullName>
    </submittedName>
</protein>
<evidence type="ECO:0000313" key="1">
    <source>
        <dbReference type="EMBL" id="ETO76527.1"/>
    </source>
</evidence>
<reference evidence="1 2" key="1">
    <citation type="submission" date="2013-11" db="EMBL/GenBank/DDBJ databases">
        <title>The Genome Sequence of Phytophthora parasitica P1976.</title>
        <authorList>
            <consortium name="The Broad Institute Genomics Platform"/>
            <person name="Russ C."/>
            <person name="Tyler B."/>
            <person name="Panabieres F."/>
            <person name="Shan W."/>
            <person name="Tripathy S."/>
            <person name="Grunwald N."/>
            <person name="Machado M."/>
            <person name="Johnson C.S."/>
            <person name="Walker B."/>
            <person name="Young S."/>
            <person name="Zeng Q."/>
            <person name="Gargeya S."/>
            <person name="Fitzgerald M."/>
            <person name="Haas B."/>
            <person name="Abouelleil A."/>
            <person name="Allen A.W."/>
            <person name="Alvarado L."/>
            <person name="Arachchi H.M."/>
            <person name="Berlin A.M."/>
            <person name="Chapman S.B."/>
            <person name="Gainer-Dewar J."/>
            <person name="Goldberg J."/>
            <person name="Griggs A."/>
            <person name="Gujja S."/>
            <person name="Hansen M."/>
            <person name="Howarth C."/>
            <person name="Imamovic A."/>
            <person name="Ireland A."/>
            <person name="Larimer J."/>
            <person name="McCowan C."/>
            <person name="Murphy C."/>
            <person name="Pearson M."/>
            <person name="Poon T.W."/>
            <person name="Priest M."/>
            <person name="Roberts A."/>
            <person name="Saif S."/>
            <person name="Shea T."/>
            <person name="Sisk P."/>
            <person name="Sykes S."/>
            <person name="Wortman J."/>
            <person name="Nusbaum C."/>
            <person name="Birren B."/>
        </authorList>
    </citation>
    <scope>NUCLEOTIDE SEQUENCE [LARGE SCALE GENOMIC DNA]</scope>
    <source>
        <strain evidence="1 2">P1976</strain>
    </source>
</reference>
<dbReference type="EMBL" id="ANJA01001530">
    <property type="protein sequence ID" value="ETO76527.1"/>
    <property type="molecule type" value="Genomic_DNA"/>
</dbReference>
<accession>A0A081ACB6</accession>
<sequence>MCATCIFVLHTDKQMCATQNSHLSKLQRSYTTMDQKTLARELVRARLAELVKMKAMIEKMHSSLETMLAVQMKFQELIEEDEERGYELQAGLDDEDTDRDSALSFGVLLEIAVNRLKG</sequence>
<dbReference type="OrthoDB" id="128535at2759"/>
<comment type="caution">
    <text evidence="1">The sequence shown here is derived from an EMBL/GenBank/DDBJ whole genome shotgun (WGS) entry which is preliminary data.</text>
</comment>
<evidence type="ECO:0000313" key="2">
    <source>
        <dbReference type="Proteomes" id="UP000028582"/>
    </source>
</evidence>
<proteinExistence type="predicted"/>